<comment type="caution">
    <text evidence="1">The sequence shown here is derived from an EMBL/GenBank/DDBJ whole genome shotgun (WGS) entry which is preliminary data.</text>
</comment>
<evidence type="ECO:0000313" key="2">
    <source>
        <dbReference type="Proteomes" id="UP000396862"/>
    </source>
</evidence>
<dbReference type="EMBL" id="BLAU01000001">
    <property type="protein sequence ID" value="GET20476.1"/>
    <property type="molecule type" value="Genomic_DNA"/>
</dbReference>
<proteinExistence type="predicted"/>
<dbReference type="Proteomes" id="UP000396862">
    <property type="component" value="Unassembled WGS sequence"/>
</dbReference>
<organism evidence="1 2">
    <name type="scientific">Prolixibacter denitrificans</name>
    <dbReference type="NCBI Taxonomy" id="1541063"/>
    <lineage>
        <taxon>Bacteria</taxon>
        <taxon>Pseudomonadati</taxon>
        <taxon>Bacteroidota</taxon>
        <taxon>Bacteroidia</taxon>
        <taxon>Marinilabiliales</taxon>
        <taxon>Prolixibacteraceae</taxon>
        <taxon>Prolixibacter</taxon>
    </lineage>
</organism>
<accession>A0ABQ0ZGB5</accession>
<evidence type="ECO:0000313" key="1">
    <source>
        <dbReference type="EMBL" id="GET20476.1"/>
    </source>
</evidence>
<protein>
    <submittedName>
        <fullName evidence="1">Uncharacterized protein</fullName>
    </submittedName>
</protein>
<name>A0ABQ0ZGB5_9BACT</name>
<gene>
    <name evidence="1" type="ORF">JCM18694_07220</name>
</gene>
<keyword evidence="2" id="KW-1185">Reference proteome</keyword>
<sequence>MLMLDSPIVQMFVRTQLPNIKNYLKQGEEAYKKYLDKIPLQDGETHVAAFTEIFGENVFIVIGAFSGKTFVRTIEARPFVDWLSNLLTKNIGDEERNGES</sequence>
<reference evidence="1 2" key="1">
    <citation type="submission" date="2019-10" db="EMBL/GenBank/DDBJ databases">
        <title>Prolixibacter strains distinguished by the presence of nitrate reductase genes were adept at nitrate-dependent anaerobic corrosion of metallic iron and carbon steel.</title>
        <authorList>
            <person name="Iino T."/>
            <person name="Shono N."/>
            <person name="Ito K."/>
            <person name="Nakamura R."/>
            <person name="Sueoka K."/>
            <person name="Harayama S."/>
            <person name="Ohkuma M."/>
        </authorList>
    </citation>
    <scope>NUCLEOTIDE SEQUENCE [LARGE SCALE GENOMIC DNA]</scope>
    <source>
        <strain evidence="1 2">MIC1-1</strain>
    </source>
</reference>